<dbReference type="EMBL" id="JBHFAB010000016">
    <property type="protein sequence ID" value="MFC1419141.1"/>
    <property type="molecule type" value="Genomic_DNA"/>
</dbReference>
<evidence type="ECO:0000256" key="1">
    <source>
        <dbReference type="SAM" id="MobiDB-lite"/>
    </source>
</evidence>
<dbReference type="RefSeq" id="WP_380538149.1">
    <property type="nucleotide sequence ID" value="NZ_JBHFAB010000016.1"/>
</dbReference>
<sequence>MSEPVEPTIEQHVTADGGTAVGVVGAHLKTLDEPTPGHLFTPWPPTEADGAETRDPEAQDAGTPDTNPRDTEARNASTRSAEALADLIRWRDDPVPLLSVRWLSCPDPAHATALANHFARDSATADWLVLAAVPTHPAQRATRHPARHPAQRAAPHPAPRPASVPPAHSDLLVLVERADTRGLDHLGWLLSDAAFHQAGRRARLLLLAPDGDAWPALRGALADEPVRTSWQQLATAPTTALPTAPTTTAHDAG</sequence>
<feature type="region of interest" description="Disordered" evidence="1">
    <location>
        <begin position="30"/>
        <end position="79"/>
    </location>
</feature>
<feature type="compositionally biased region" description="Basic residues" evidence="1">
    <location>
        <begin position="141"/>
        <end position="150"/>
    </location>
</feature>
<organism evidence="2 3">
    <name type="scientific">Streptacidiphilus cavernicola</name>
    <dbReference type="NCBI Taxonomy" id="3342716"/>
    <lineage>
        <taxon>Bacteria</taxon>
        <taxon>Bacillati</taxon>
        <taxon>Actinomycetota</taxon>
        <taxon>Actinomycetes</taxon>
        <taxon>Kitasatosporales</taxon>
        <taxon>Streptomycetaceae</taxon>
        <taxon>Streptacidiphilus</taxon>
    </lineage>
</organism>
<feature type="region of interest" description="Disordered" evidence="1">
    <location>
        <begin position="138"/>
        <end position="165"/>
    </location>
</feature>
<gene>
    <name evidence="2" type="ORF">ACEZDE_21250</name>
</gene>
<name>A0ABV6VZF8_9ACTN</name>
<dbReference type="Proteomes" id="UP001592531">
    <property type="component" value="Unassembled WGS sequence"/>
</dbReference>
<comment type="caution">
    <text evidence="2">The sequence shown here is derived from an EMBL/GenBank/DDBJ whole genome shotgun (WGS) entry which is preliminary data.</text>
</comment>
<feature type="region of interest" description="Disordered" evidence="1">
    <location>
        <begin position="234"/>
        <end position="253"/>
    </location>
</feature>
<protein>
    <submittedName>
        <fullName evidence="2">Uncharacterized protein</fullName>
    </submittedName>
</protein>
<evidence type="ECO:0000313" key="3">
    <source>
        <dbReference type="Proteomes" id="UP001592531"/>
    </source>
</evidence>
<proteinExistence type="predicted"/>
<keyword evidence="3" id="KW-1185">Reference proteome</keyword>
<reference evidence="2 3" key="1">
    <citation type="submission" date="2024-09" db="EMBL/GenBank/DDBJ databases">
        <authorList>
            <person name="Lee S.D."/>
        </authorList>
    </citation>
    <scope>NUCLEOTIDE SEQUENCE [LARGE SCALE GENOMIC DNA]</scope>
    <source>
        <strain evidence="2 3">N8-3</strain>
    </source>
</reference>
<accession>A0ABV6VZF8</accession>
<evidence type="ECO:0000313" key="2">
    <source>
        <dbReference type="EMBL" id="MFC1419141.1"/>
    </source>
</evidence>